<evidence type="ECO:0000256" key="4">
    <source>
        <dbReference type="ARBA" id="ARBA00023186"/>
    </source>
</evidence>
<dbReference type="GO" id="GO:0005737">
    <property type="term" value="C:cytoplasm"/>
    <property type="evidence" value="ECO:0007669"/>
    <property type="project" value="UniProtKB-SubCell"/>
</dbReference>
<evidence type="ECO:0000313" key="8">
    <source>
        <dbReference type="EMBL" id="ODS24462.1"/>
    </source>
</evidence>
<proteinExistence type="inferred from homology"/>
<dbReference type="PANTHER" id="PTHR33692:SF1">
    <property type="entry name" value="RIBOSOME MATURATION FACTOR RIMM"/>
    <property type="match status" value="1"/>
</dbReference>
<keyword evidence="2 5" id="KW-0690">Ribosome biogenesis</keyword>
<dbReference type="EMBL" id="MDLC01000008">
    <property type="protein sequence ID" value="ODS24462.1"/>
    <property type="molecule type" value="Genomic_DNA"/>
</dbReference>
<organism evidence="8 9">
    <name type="scientific">Candidatus Endobugula sertula</name>
    <name type="common">Bugula neritina bacterial symbiont</name>
    <dbReference type="NCBI Taxonomy" id="62101"/>
    <lineage>
        <taxon>Bacteria</taxon>
        <taxon>Pseudomonadati</taxon>
        <taxon>Pseudomonadota</taxon>
        <taxon>Gammaproteobacteria</taxon>
        <taxon>Cellvibrionales</taxon>
        <taxon>Cellvibrionaceae</taxon>
        <taxon>Candidatus Endobugula</taxon>
    </lineage>
</organism>
<evidence type="ECO:0000256" key="2">
    <source>
        <dbReference type="ARBA" id="ARBA00022517"/>
    </source>
</evidence>
<feature type="domain" description="PRC-barrel" evidence="7">
    <location>
        <begin position="95"/>
        <end position="170"/>
    </location>
</feature>
<dbReference type="InterPro" id="IPR002676">
    <property type="entry name" value="RimM_N"/>
</dbReference>
<dbReference type="InterPro" id="IPR036976">
    <property type="entry name" value="RimM_N_sf"/>
</dbReference>
<comment type="function">
    <text evidence="5">An accessory protein needed during the final step in the assembly of 30S ribosomal subunit, possibly for assembly of the head region. Essential for efficient processing of 16S rRNA. May be needed both before and after RbfA during the maturation of 16S rRNA. It has affinity for free ribosomal 30S subunits but not for 70S ribosomes.</text>
</comment>
<dbReference type="Pfam" id="PF05239">
    <property type="entry name" value="PRC"/>
    <property type="match status" value="1"/>
</dbReference>
<sequence>MSNLLNVGRITTVYGVKGWIKVHSQTEPAENLFHYQPWYLKTKHGIKAVDLVDWRSHGKGFIAQIKDIDNRAVAEQLCPVDIAIEKSQLAVLPDGDYYWHQLEGLRVISEFDGQRYDFGLVKKILPTGANDVLVVVGDAQSLDQDERLIPYIPGQFVKSVNVIDGTIYVEWDPEF</sequence>
<comment type="similarity">
    <text evidence="5">Belongs to the RimM family.</text>
</comment>
<dbReference type="InterPro" id="IPR011033">
    <property type="entry name" value="PRC_barrel-like_sf"/>
</dbReference>
<dbReference type="GO" id="GO:0005840">
    <property type="term" value="C:ribosome"/>
    <property type="evidence" value="ECO:0007669"/>
    <property type="project" value="InterPro"/>
</dbReference>
<dbReference type="GO" id="GO:0042274">
    <property type="term" value="P:ribosomal small subunit biogenesis"/>
    <property type="evidence" value="ECO:0007669"/>
    <property type="project" value="UniProtKB-UniRule"/>
</dbReference>
<protein>
    <recommendedName>
        <fullName evidence="5">Ribosome maturation factor RimM</fullName>
    </recommendedName>
</protein>
<comment type="caution">
    <text evidence="8">The sequence shown here is derived from an EMBL/GenBank/DDBJ whole genome shotgun (WGS) entry which is preliminary data.</text>
</comment>
<dbReference type="PANTHER" id="PTHR33692">
    <property type="entry name" value="RIBOSOME MATURATION FACTOR RIMM"/>
    <property type="match status" value="1"/>
</dbReference>
<comment type="subunit">
    <text evidence="5">Binds ribosomal protein uS19.</text>
</comment>
<dbReference type="Gene3D" id="2.30.30.240">
    <property type="entry name" value="PRC-barrel domain"/>
    <property type="match status" value="1"/>
</dbReference>
<dbReference type="HAMAP" id="MF_00014">
    <property type="entry name" value="Ribosome_mat_RimM"/>
    <property type="match status" value="1"/>
</dbReference>
<dbReference type="AlphaFoldDB" id="A0A1D2QS95"/>
<dbReference type="GO" id="GO:0043022">
    <property type="term" value="F:ribosome binding"/>
    <property type="evidence" value="ECO:0007669"/>
    <property type="project" value="InterPro"/>
</dbReference>
<dbReference type="InterPro" id="IPR027275">
    <property type="entry name" value="PRC-brl_dom"/>
</dbReference>
<gene>
    <name evidence="5" type="primary">rimM</name>
    <name evidence="8" type="ORF">AB835_03195</name>
</gene>
<dbReference type="InterPro" id="IPR009000">
    <property type="entry name" value="Transl_B-barrel_sf"/>
</dbReference>
<feature type="domain" description="RimM N-terminal" evidence="6">
    <location>
        <begin position="7"/>
        <end position="88"/>
    </location>
</feature>
<accession>A0A1D2QS95</accession>
<evidence type="ECO:0000256" key="5">
    <source>
        <dbReference type="HAMAP-Rule" id="MF_00014"/>
    </source>
</evidence>
<dbReference type="InterPro" id="IPR011961">
    <property type="entry name" value="RimM"/>
</dbReference>
<evidence type="ECO:0000259" key="6">
    <source>
        <dbReference type="Pfam" id="PF01782"/>
    </source>
</evidence>
<dbReference type="Gene3D" id="2.40.30.60">
    <property type="entry name" value="RimM"/>
    <property type="match status" value="1"/>
</dbReference>
<dbReference type="SUPFAM" id="SSF50346">
    <property type="entry name" value="PRC-barrel domain"/>
    <property type="match status" value="1"/>
</dbReference>
<keyword evidence="3 5" id="KW-0698">rRNA processing</keyword>
<dbReference type="STRING" id="62101.AB835_03195"/>
<evidence type="ECO:0000256" key="3">
    <source>
        <dbReference type="ARBA" id="ARBA00022552"/>
    </source>
</evidence>
<dbReference type="NCBIfam" id="TIGR02273">
    <property type="entry name" value="16S_RimM"/>
    <property type="match status" value="1"/>
</dbReference>
<evidence type="ECO:0000313" key="9">
    <source>
        <dbReference type="Proteomes" id="UP000242502"/>
    </source>
</evidence>
<dbReference type="Proteomes" id="UP000242502">
    <property type="component" value="Unassembled WGS sequence"/>
</dbReference>
<keyword evidence="1 5" id="KW-0963">Cytoplasm</keyword>
<dbReference type="Pfam" id="PF01782">
    <property type="entry name" value="RimM"/>
    <property type="match status" value="1"/>
</dbReference>
<evidence type="ECO:0000259" key="7">
    <source>
        <dbReference type="Pfam" id="PF05239"/>
    </source>
</evidence>
<evidence type="ECO:0000256" key="1">
    <source>
        <dbReference type="ARBA" id="ARBA00022490"/>
    </source>
</evidence>
<dbReference type="SUPFAM" id="SSF50447">
    <property type="entry name" value="Translation proteins"/>
    <property type="match status" value="1"/>
</dbReference>
<name>A0A1D2QS95_9GAMM</name>
<reference evidence="8 9" key="1">
    <citation type="journal article" date="2016" name="Appl. Environ. Microbiol.">
        <title>Lack of Overt Genome Reduction in the Bryostatin-Producing Bryozoan Symbiont "Candidatus Endobugula sertula".</title>
        <authorList>
            <person name="Miller I.J."/>
            <person name="Vanee N."/>
            <person name="Fong S.S."/>
            <person name="Lim-Fong G.E."/>
            <person name="Kwan J.C."/>
        </authorList>
    </citation>
    <scope>NUCLEOTIDE SEQUENCE [LARGE SCALE GENOMIC DNA]</scope>
    <source>
        <strain evidence="8">AB1-4</strain>
    </source>
</reference>
<dbReference type="GO" id="GO:0006364">
    <property type="term" value="P:rRNA processing"/>
    <property type="evidence" value="ECO:0007669"/>
    <property type="project" value="UniProtKB-UniRule"/>
</dbReference>
<comment type="domain">
    <text evidence="5">The PRC barrel domain binds ribosomal protein uS19.</text>
</comment>
<keyword evidence="4 5" id="KW-0143">Chaperone</keyword>
<comment type="subcellular location">
    <subcellularLocation>
        <location evidence="5">Cytoplasm</location>
    </subcellularLocation>
</comment>